<sequence length="72" mass="8128">MIVTRRMFLCVAQIVAVLAIFSEYCSLGVDAWGAGDIDYTNFGRKWICILSTNQCYHVESLVTLISNINCNY</sequence>
<evidence type="ECO:0000256" key="1">
    <source>
        <dbReference type="SAM" id="SignalP"/>
    </source>
</evidence>
<proteinExistence type="evidence at transcript level"/>
<organism evidence="2">
    <name type="scientific">Schistosoma japonicum</name>
    <name type="common">Blood fluke</name>
    <dbReference type="NCBI Taxonomy" id="6182"/>
    <lineage>
        <taxon>Eukaryota</taxon>
        <taxon>Metazoa</taxon>
        <taxon>Spiralia</taxon>
        <taxon>Lophotrochozoa</taxon>
        <taxon>Platyhelminthes</taxon>
        <taxon>Trematoda</taxon>
        <taxon>Digenea</taxon>
        <taxon>Strigeidida</taxon>
        <taxon>Schistosomatoidea</taxon>
        <taxon>Schistosomatidae</taxon>
        <taxon>Schistosoma</taxon>
    </lineage>
</organism>
<feature type="signal peptide" evidence="1">
    <location>
        <begin position="1"/>
        <end position="19"/>
    </location>
</feature>
<accession>Q4JL33</accession>
<name>Q4JL33_SCHJA</name>
<evidence type="ECO:0000313" key="2">
    <source>
        <dbReference type="EMBL" id="AAY97890.1"/>
    </source>
</evidence>
<dbReference type="AlphaFoldDB" id="Q4JL33"/>
<feature type="chain" id="PRO_5004239359" evidence="1">
    <location>
        <begin position="20"/>
        <end position="72"/>
    </location>
</feature>
<dbReference type="EMBL" id="DQ076152">
    <property type="protein sequence ID" value="AAY97890.1"/>
    <property type="molecule type" value="mRNA"/>
</dbReference>
<keyword evidence="1" id="KW-0732">Signal</keyword>
<reference evidence="2" key="1">
    <citation type="submission" date="2005-05" db="EMBL/GenBank/DDBJ databases">
        <title>Cloning and function prediction of Schistosoma japonicum differentially expressed protein.</title>
        <authorList>
            <person name="Yuan C."/>
            <person name="Lu K."/>
            <person name="Lin J."/>
        </authorList>
    </citation>
    <scope>NUCLEOTIDE SEQUENCE</scope>
    <source>
        <strain evidence="2">Chinese mainland</strain>
    </source>
</reference>
<protein>
    <submittedName>
        <fullName evidence="2">Uncharacterized protein</fullName>
    </submittedName>
</protein>